<feature type="region of interest" description="Disordered" evidence="1">
    <location>
        <begin position="75"/>
        <end position="125"/>
    </location>
</feature>
<gene>
    <name evidence="3" type="primary">LOC108252103</name>
</gene>
<evidence type="ECO:0000313" key="2">
    <source>
        <dbReference type="Proteomes" id="UP000079169"/>
    </source>
</evidence>
<dbReference type="AlphaFoldDB" id="A0A3Q0ITL5"/>
<dbReference type="RefSeq" id="XP_026677700.1">
    <property type="nucleotide sequence ID" value="XM_026821899.1"/>
</dbReference>
<dbReference type="KEGG" id="dci:108252103"/>
<organism evidence="2 3">
    <name type="scientific">Diaphorina citri</name>
    <name type="common">Asian citrus psyllid</name>
    <dbReference type="NCBI Taxonomy" id="121845"/>
    <lineage>
        <taxon>Eukaryota</taxon>
        <taxon>Metazoa</taxon>
        <taxon>Ecdysozoa</taxon>
        <taxon>Arthropoda</taxon>
        <taxon>Hexapoda</taxon>
        <taxon>Insecta</taxon>
        <taxon>Pterygota</taxon>
        <taxon>Neoptera</taxon>
        <taxon>Paraneoptera</taxon>
        <taxon>Hemiptera</taxon>
        <taxon>Sternorrhyncha</taxon>
        <taxon>Psylloidea</taxon>
        <taxon>Psyllidae</taxon>
        <taxon>Diaphorininae</taxon>
        <taxon>Diaphorina</taxon>
    </lineage>
</organism>
<evidence type="ECO:0000313" key="3">
    <source>
        <dbReference type="RefSeq" id="XP_026677700.1"/>
    </source>
</evidence>
<accession>A0A3Q0ITL5</accession>
<reference evidence="3" key="1">
    <citation type="submission" date="2025-08" db="UniProtKB">
        <authorList>
            <consortium name="RefSeq"/>
        </authorList>
    </citation>
    <scope>IDENTIFICATION</scope>
</reference>
<sequence>MTLSRVRYADETLSIIEDIVLIKPINFSLLIIRNLCASWFKEVPDLNVSGSFKTINLSLSKEDYATLMRISTGNLAEGAPSQPRPGPPALPQAPPVDSLSTSPDSLKSVEDATTSASKPASSPTM</sequence>
<dbReference type="Proteomes" id="UP000079169">
    <property type="component" value="Unplaced"/>
</dbReference>
<name>A0A3Q0ITL5_DIACI</name>
<feature type="compositionally biased region" description="Pro residues" evidence="1">
    <location>
        <begin position="82"/>
        <end position="94"/>
    </location>
</feature>
<feature type="compositionally biased region" description="Low complexity" evidence="1">
    <location>
        <begin position="112"/>
        <end position="125"/>
    </location>
</feature>
<dbReference type="PaxDb" id="121845-A0A3Q0ITL5"/>
<evidence type="ECO:0000256" key="1">
    <source>
        <dbReference type="SAM" id="MobiDB-lite"/>
    </source>
</evidence>
<dbReference type="STRING" id="121845.A0A3Q0ITL5"/>
<keyword evidence="2" id="KW-1185">Reference proteome</keyword>
<protein>
    <submittedName>
        <fullName evidence="3">Vacuolar protein sorting-associated protein 13C-like</fullName>
    </submittedName>
</protein>
<dbReference type="GeneID" id="108252103"/>
<proteinExistence type="predicted"/>